<dbReference type="EMBL" id="JANAVB010040619">
    <property type="protein sequence ID" value="KAJ6797910.1"/>
    <property type="molecule type" value="Genomic_DNA"/>
</dbReference>
<comment type="caution">
    <text evidence="3">The sequence shown here is derived from an EMBL/GenBank/DDBJ whole genome shotgun (WGS) entry which is preliminary data.</text>
</comment>
<feature type="compositionally biased region" description="Polar residues" evidence="1">
    <location>
        <begin position="17"/>
        <end position="27"/>
    </location>
</feature>
<name>A0AAX6E1S6_IRIPA</name>
<reference evidence="3" key="2">
    <citation type="submission" date="2023-04" db="EMBL/GenBank/DDBJ databases">
        <authorList>
            <person name="Bruccoleri R.E."/>
            <person name="Oakeley E.J."/>
            <person name="Faust A.-M."/>
            <person name="Dessus-Babus S."/>
            <person name="Altorfer M."/>
            <person name="Burckhardt D."/>
            <person name="Oertli M."/>
            <person name="Naumann U."/>
            <person name="Petersen F."/>
            <person name="Wong J."/>
        </authorList>
    </citation>
    <scope>NUCLEOTIDE SEQUENCE</scope>
    <source>
        <strain evidence="3">GSM-AAB239-AS_SAM_17_03QT</strain>
        <tissue evidence="3">Leaf</tissue>
    </source>
</reference>
<evidence type="ECO:0000313" key="2">
    <source>
        <dbReference type="EMBL" id="KAJ6797909.1"/>
    </source>
</evidence>
<accession>A0AAX6E1S6</accession>
<protein>
    <submittedName>
        <fullName evidence="3">Uncharacterized protein</fullName>
    </submittedName>
</protein>
<gene>
    <name evidence="2" type="ORF">M6B38_214980</name>
    <name evidence="3" type="ORF">M6B38_214985</name>
</gene>
<dbReference type="AlphaFoldDB" id="A0AAX6E1S6"/>
<feature type="region of interest" description="Disordered" evidence="1">
    <location>
        <begin position="1"/>
        <end position="27"/>
    </location>
</feature>
<dbReference type="EMBL" id="JANAVB010040619">
    <property type="protein sequence ID" value="KAJ6797909.1"/>
    <property type="molecule type" value="Genomic_DNA"/>
</dbReference>
<sequence length="77" mass="8314">MEKSGSMAQNIGGFSGRTRSAHGSRNCSSCWGRVGVTTRGDMSTIASTSMVMANLIYRLCGDSTRIGHLCLEMRPLR</sequence>
<dbReference type="Proteomes" id="UP001140949">
    <property type="component" value="Unassembled WGS sequence"/>
</dbReference>
<evidence type="ECO:0000313" key="3">
    <source>
        <dbReference type="EMBL" id="KAJ6797910.1"/>
    </source>
</evidence>
<keyword evidence="4" id="KW-1185">Reference proteome</keyword>
<organism evidence="3 4">
    <name type="scientific">Iris pallida</name>
    <name type="common">Sweet iris</name>
    <dbReference type="NCBI Taxonomy" id="29817"/>
    <lineage>
        <taxon>Eukaryota</taxon>
        <taxon>Viridiplantae</taxon>
        <taxon>Streptophyta</taxon>
        <taxon>Embryophyta</taxon>
        <taxon>Tracheophyta</taxon>
        <taxon>Spermatophyta</taxon>
        <taxon>Magnoliopsida</taxon>
        <taxon>Liliopsida</taxon>
        <taxon>Asparagales</taxon>
        <taxon>Iridaceae</taxon>
        <taxon>Iridoideae</taxon>
        <taxon>Irideae</taxon>
        <taxon>Iris</taxon>
    </lineage>
</organism>
<proteinExistence type="predicted"/>
<evidence type="ECO:0000256" key="1">
    <source>
        <dbReference type="SAM" id="MobiDB-lite"/>
    </source>
</evidence>
<reference evidence="3" key="1">
    <citation type="journal article" date="2023" name="GigaByte">
        <title>Genome assembly of the bearded iris, Iris pallida Lam.</title>
        <authorList>
            <person name="Bruccoleri R.E."/>
            <person name="Oakeley E.J."/>
            <person name="Faust A.M.E."/>
            <person name="Altorfer M."/>
            <person name="Dessus-Babus S."/>
            <person name="Burckhardt D."/>
            <person name="Oertli M."/>
            <person name="Naumann U."/>
            <person name="Petersen F."/>
            <person name="Wong J."/>
        </authorList>
    </citation>
    <scope>NUCLEOTIDE SEQUENCE</scope>
    <source>
        <strain evidence="3">GSM-AAB239-AS_SAM_17_03QT</strain>
    </source>
</reference>
<evidence type="ECO:0000313" key="4">
    <source>
        <dbReference type="Proteomes" id="UP001140949"/>
    </source>
</evidence>